<proteinExistence type="predicted"/>
<evidence type="ECO:0000313" key="2">
    <source>
        <dbReference type="EMBL" id="VEL33766.1"/>
    </source>
</evidence>
<sequence>MSGHNTSNPAPRTTISSEGLSLTSTQTITEISSLSSTPLNQTISSATSLFLSGSLPVSSSPIQPCLATDPLVPWSNLVPSSSTITAIAVSTPIPTLPTDSPYPHSSRALDASVSSSSIHSAISTSLTSPTIISPKTHSMTSVSSTSSSSSSNSSLSGSLAGQSGMYLRLKMAVNKRQTAGGNSSISDTSIFSDESLEPSVKNGIVRILNSHLLFKNAKPCESL</sequence>
<dbReference type="AlphaFoldDB" id="A0A3S5C3Z9"/>
<dbReference type="EMBL" id="CAAALY010246356">
    <property type="protein sequence ID" value="VEL33766.1"/>
    <property type="molecule type" value="Genomic_DNA"/>
</dbReference>
<feature type="region of interest" description="Disordered" evidence="1">
    <location>
        <begin position="1"/>
        <end position="20"/>
    </location>
</feature>
<dbReference type="Proteomes" id="UP000784294">
    <property type="component" value="Unassembled WGS sequence"/>
</dbReference>
<reference evidence="2" key="1">
    <citation type="submission" date="2018-11" db="EMBL/GenBank/DDBJ databases">
        <authorList>
            <consortium name="Pathogen Informatics"/>
        </authorList>
    </citation>
    <scope>NUCLEOTIDE SEQUENCE</scope>
</reference>
<name>A0A3S5C3Z9_9PLAT</name>
<gene>
    <name evidence="2" type="ORF">PXEA_LOCUS27206</name>
</gene>
<accession>A0A3S5C3Z9</accession>
<comment type="caution">
    <text evidence="2">The sequence shown here is derived from an EMBL/GenBank/DDBJ whole genome shotgun (WGS) entry which is preliminary data.</text>
</comment>
<organism evidence="2 3">
    <name type="scientific">Protopolystoma xenopodis</name>
    <dbReference type="NCBI Taxonomy" id="117903"/>
    <lineage>
        <taxon>Eukaryota</taxon>
        <taxon>Metazoa</taxon>
        <taxon>Spiralia</taxon>
        <taxon>Lophotrochozoa</taxon>
        <taxon>Platyhelminthes</taxon>
        <taxon>Monogenea</taxon>
        <taxon>Polyopisthocotylea</taxon>
        <taxon>Polystomatidea</taxon>
        <taxon>Polystomatidae</taxon>
        <taxon>Protopolystoma</taxon>
    </lineage>
</organism>
<keyword evidence="3" id="KW-1185">Reference proteome</keyword>
<evidence type="ECO:0000313" key="3">
    <source>
        <dbReference type="Proteomes" id="UP000784294"/>
    </source>
</evidence>
<protein>
    <submittedName>
        <fullName evidence="2">Uncharacterized protein</fullName>
    </submittedName>
</protein>
<feature type="region of interest" description="Disordered" evidence="1">
    <location>
        <begin position="133"/>
        <end position="156"/>
    </location>
</feature>
<evidence type="ECO:0000256" key="1">
    <source>
        <dbReference type="SAM" id="MobiDB-lite"/>
    </source>
</evidence>